<dbReference type="Proteomes" id="UP001498771">
    <property type="component" value="Unassembled WGS sequence"/>
</dbReference>
<dbReference type="InterPro" id="IPR050613">
    <property type="entry name" value="Sec_Metabolite_Reg"/>
</dbReference>
<evidence type="ECO:0000313" key="7">
    <source>
        <dbReference type="Proteomes" id="UP001498771"/>
    </source>
</evidence>
<evidence type="ECO:0000256" key="3">
    <source>
        <dbReference type="ARBA" id="ARBA00023242"/>
    </source>
</evidence>
<keyword evidence="3" id="KW-0539">Nucleus</keyword>
<comment type="subcellular location">
    <subcellularLocation>
        <location evidence="1">Nucleus</location>
    </subcellularLocation>
</comment>
<feature type="compositionally biased region" description="Polar residues" evidence="4">
    <location>
        <begin position="654"/>
        <end position="683"/>
    </location>
</feature>
<comment type="caution">
    <text evidence="6">The sequence shown here is derived from an EMBL/GenBank/DDBJ whole genome shotgun (WGS) entry which is preliminary data.</text>
</comment>
<feature type="region of interest" description="Disordered" evidence="4">
    <location>
        <begin position="62"/>
        <end position="97"/>
    </location>
</feature>
<dbReference type="SMART" id="SM00066">
    <property type="entry name" value="GAL4"/>
    <property type="match status" value="1"/>
</dbReference>
<evidence type="ECO:0000313" key="6">
    <source>
        <dbReference type="EMBL" id="KAK7202380.1"/>
    </source>
</evidence>
<dbReference type="PANTHER" id="PTHR31001">
    <property type="entry name" value="UNCHARACTERIZED TRANSCRIPTIONAL REGULATORY PROTEIN"/>
    <property type="match status" value="1"/>
</dbReference>
<dbReference type="InterPro" id="IPR036864">
    <property type="entry name" value="Zn2-C6_fun-type_DNA-bd_sf"/>
</dbReference>
<keyword evidence="2" id="KW-0479">Metal-binding</keyword>
<accession>A0ABR1EXS7</accession>
<sequence>MQFGYSSTVQKPRSAIKRPRKSTICKTCATRRVKCDREKPCGNCKLRGHLCVYPFETAPAASSSSADGPSTAAGAAAPDISASSAPSIDPTIGSSSLPSAVDADVDISSSAPQQPSSTFWPPFFNDNNIDPIDSVTAAFAVADLDPTAARLQRARLISQNLPPRSECDSLVTDFFDWVYPICALMSRTRLWEIYHEFWTSGDTDNSSNFIIIFAILYGASVSRNSKLKFSAARHGKILPDDPCRVQVARFQAATESALRIVDFQARPTLMGLVAATMFQICRRSQTVADASASVSTLLRIAQTMGLHRDPSMFRSNRISVEDAELRRRVWWHLVYLDGVLSTGNGLPVSVQRSAYDVVFVSYDSDNMLDEDKLLIMLGNCLAYNSHVLAPQFADILGARGFTFEAIKTLGTSLMSVKAFYADTIRKINALTFDTHSPYIIPEKLFHLRELCITIMSLSCEKGFLIAYHVNFELRRRKLGAFGLDSGDYTLPLLDTEPDANELHRREHFGRVALRSMKLYLRLIKDPFRSCYSWYLASLPQFHAMIVVLRDICAAPARGLVVPEESLLIDANGQSLTEPSPDNMNMRGKVTDDERLAVVEEIRQVTEFQRLHEASPYIRVQWVKTLRLLEVARQAKFLAVQTSPKLTSVDGVSPSVPSMGNPQTGDVSAVSPASTAMSSNEPSTLSIDGAPSGSSFVPQAVHATLSDADISSLLLLNTEKGLASFLGNLADDKQMADSGAVFPDSGGSGQNYTTTAQIDPSPLFNPMVYHNSNLPNPFNAAAETVTGGVERGMAMAGGAALGTAETGAAGEGGPTNQQHWVPSGFDIDWSLYSHPTS</sequence>
<dbReference type="SUPFAM" id="SSF57701">
    <property type="entry name" value="Zn2/Cys6 DNA-binding domain"/>
    <property type="match status" value="1"/>
</dbReference>
<name>A0ABR1EXS7_9ASCO</name>
<gene>
    <name evidence="6" type="ORF">BZA70DRAFT_298021</name>
</gene>
<feature type="domain" description="Zn(2)-C6 fungal-type" evidence="5">
    <location>
        <begin position="24"/>
        <end position="53"/>
    </location>
</feature>
<reference evidence="6 7" key="1">
    <citation type="submission" date="2024-03" db="EMBL/GenBank/DDBJ databases">
        <title>Genome-scale model development and genomic sequencing of the oleaginous clade Lipomyces.</title>
        <authorList>
            <consortium name="Lawrence Berkeley National Laboratory"/>
            <person name="Czajka J.J."/>
            <person name="Han Y."/>
            <person name="Kim J."/>
            <person name="Mondo S.J."/>
            <person name="Hofstad B.A."/>
            <person name="Robles A."/>
            <person name="Haridas S."/>
            <person name="Riley R."/>
            <person name="LaButti K."/>
            <person name="Pangilinan J."/>
            <person name="Andreopoulos W."/>
            <person name="Lipzen A."/>
            <person name="Yan J."/>
            <person name="Wang M."/>
            <person name="Ng V."/>
            <person name="Grigoriev I.V."/>
            <person name="Spatafora J.W."/>
            <person name="Magnuson J.K."/>
            <person name="Baker S.E."/>
            <person name="Pomraning K.R."/>
        </authorList>
    </citation>
    <scope>NUCLEOTIDE SEQUENCE [LARGE SCALE GENOMIC DNA]</scope>
    <source>
        <strain evidence="6 7">Phaff 52-87</strain>
    </source>
</reference>
<dbReference type="PROSITE" id="PS50048">
    <property type="entry name" value="ZN2_CY6_FUNGAL_2"/>
    <property type="match status" value="1"/>
</dbReference>
<dbReference type="CDD" id="cd12148">
    <property type="entry name" value="fungal_TF_MHR"/>
    <property type="match status" value="1"/>
</dbReference>
<dbReference type="InterPro" id="IPR007219">
    <property type="entry name" value="XnlR_reg_dom"/>
</dbReference>
<dbReference type="RefSeq" id="XP_064765413.1">
    <property type="nucleotide sequence ID" value="XM_064914587.1"/>
</dbReference>
<feature type="compositionally biased region" description="Low complexity" evidence="4">
    <location>
        <begin position="62"/>
        <end position="92"/>
    </location>
</feature>
<dbReference type="EMBL" id="JBBJBU010000019">
    <property type="protein sequence ID" value="KAK7202380.1"/>
    <property type="molecule type" value="Genomic_DNA"/>
</dbReference>
<dbReference type="Pfam" id="PF00172">
    <property type="entry name" value="Zn_clus"/>
    <property type="match status" value="1"/>
</dbReference>
<evidence type="ECO:0000259" key="5">
    <source>
        <dbReference type="PROSITE" id="PS50048"/>
    </source>
</evidence>
<organism evidence="6 7">
    <name type="scientific">Myxozyma melibiosi</name>
    <dbReference type="NCBI Taxonomy" id="54550"/>
    <lineage>
        <taxon>Eukaryota</taxon>
        <taxon>Fungi</taxon>
        <taxon>Dikarya</taxon>
        <taxon>Ascomycota</taxon>
        <taxon>Saccharomycotina</taxon>
        <taxon>Lipomycetes</taxon>
        <taxon>Lipomycetales</taxon>
        <taxon>Lipomycetaceae</taxon>
        <taxon>Myxozyma</taxon>
    </lineage>
</organism>
<keyword evidence="7" id="KW-1185">Reference proteome</keyword>
<evidence type="ECO:0000256" key="4">
    <source>
        <dbReference type="SAM" id="MobiDB-lite"/>
    </source>
</evidence>
<dbReference type="InterPro" id="IPR001138">
    <property type="entry name" value="Zn2Cys6_DnaBD"/>
</dbReference>
<proteinExistence type="predicted"/>
<dbReference type="Gene3D" id="4.10.240.10">
    <property type="entry name" value="Zn(2)-C6 fungal-type DNA-binding domain"/>
    <property type="match status" value="1"/>
</dbReference>
<feature type="region of interest" description="Disordered" evidence="4">
    <location>
        <begin position="647"/>
        <end position="683"/>
    </location>
</feature>
<evidence type="ECO:0000256" key="1">
    <source>
        <dbReference type="ARBA" id="ARBA00004123"/>
    </source>
</evidence>
<dbReference type="Pfam" id="PF04082">
    <property type="entry name" value="Fungal_trans"/>
    <property type="match status" value="1"/>
</dbReference>
<dbReference type="CDD" id="cd00067">
    <property type="entry name" value="GAL4"/>
    <property type="match status" value="1"/>
</dbReference>
<evidence type="ECO:0000256" key="2">
    <source>
        <dbReference type="ARBA" id="ARBA00022723"/>
    </source>
</evidence>
<dbReference type="SMART" id="SM00906">
    <property type="entry name" value="Fungal_trans"/>
    <property type="match status" value="1"/>
</dbReference>
<protein>
    <recommendedName>
        <fullName evidence="5">Zn(2)-C6 fungal-type domain-containing protein</fullName>
    </recommendedName>
</protein>
<dbReference type="GeneID" id="90040099"/>
<dbReference type="PANTHER" id="PTHR31001:SF40">
    <property type="entry name" value="ZN(II)2CYS6 TRANSCRIPTION FACTOR (EUROFUNG)"/>
    <property type="match status" value="1"/>
</dbReference>